<comment type="caution">
    <text evidence="1">The sequence shown here is derived from an EMBL/GenBank/DDBJ whole genome shotgun (WGS) entry which is preliminary data.</text>
</comment>
<evidence type="ECO:0000313" key="2">
    <source>
        <dbReference type="Proteomes" id="UP000323166"/>
    </source>
</evidence>
<dbReference type="Proteomes" id="UP000323166">
    <property type="component" value="Unassembled WGS sequence"/>
</dbReference>
<reference evidence="1 2" key="1">
    <citation type="submission" date="2019-07" db="EMBL/GenBank/DDBJ databases">
        <title>Genomic Encyclopedia of Type Strains, Phase I: the one thousand microbial genomes (KMG-I) project.</title>
        <authorList>
            <person name="Kyrpides N."/>
        </authorList>
    </citation>
    <scope>NUCLEOTIDE SEQUENCE [LARGE SCALE GENOMIC DNA]</scope>
    <source>
        <strain evidence="1 2">DSM 6562</strain>
    </source>
</reference>
<keyword evidence="2" id="KW-1185">Reference proteome</keyword>
<organism evidence="1 2">
    <name type="scientific">Desulfallas thermosapovorans DSM 6562</name>
    <dbReference type="NCBI Taxonomy" id="1121431"/>
    <lineage>
        <taxon>Bacteria</taxon>
        <taxon>Bacillati</taxon>
        <taxon>Bacillota</taxon>
        <taxon>Clostridia</taxon>
        <taxon>Eubacteriales</taxon>
        <taxon>Desulfallaceae</taxon>
        <taxon>Desulfallas</taxon>
    </lineage>
</organism>
<sequence>MREYFAKKMGMGRYPDKTIAEVFSNDRRYFDQILYKNAKFRAEYAKALEQWIKTQEENGVSHGHIDLNRILLAIEITGEDKVISLFKKLIEVLNAEWPDKKLPEDIDYKATLDGKYNGLEGYGPQLKRIQTFWERLAIPTVW</sequence>
<dbReference type="RefSeq" id="WP_166510905.1">
    <property type="nucleotide sequence ID" value="NZ_VNHM01000003.1"/>
</dbReference>
<gene>
    <name evidence="1" type="ORF">LX24_00874</name>
</gene>
<name>A0A5S4ZW87_9FIRM</name>
<accession>A0A5S4ZW87</accession>
<proteinExistence type="predicted"/>
<dbReference type="EMBL" id="VNHM01000003">
    <property type="protein sequence ID" value="TYO97056.1"/>
    <property type="molecule type" value="Genomic_DNA"/>
</dbReference>
<dbReference type="AlphaFoldDB" id="A0A5S4ZW87"/>
<evidence type="ECO:0000313" key="1">
    <source>
        <dbReference type="EMBL" id="TYO97056.1"/>
    </source>
</evidence>
<protein>
    <submittedName>
        <fullName evidence="1">Uncharacterized protein</fullName>
    </submittedName>
</protein>